<dbReference type="Proteomes" id="UP000191987">
    <property type="component" value="Unassembled WGS sequence"/>
</dbReference>
<dbReference type="GO" id="GO:0006401">
    <property type="term" value="P:RNA catabolic process"/>
    <property type="evidence" value="ECO:0007669"/>
    <property type="project" value="TreeGrafter"/>
</dbReference>
<organism evidence="5 6">
    <name type="scientific">Agrobacterium deltaense Zutra 3/1</name>
    <dbReference type="NCBI Taxonomy" id="1183427"/>
    <lineage>
        <taxon>Bacteria</taxon>
        <taxon>Pseudomonadati</taxon>
        <taxon>Pseudomonadota</taxon>
        <taxon>Alphaproteobacteria</taxon>
        <taxon>Hyphomicrobiales</taxon>
        <taxon>Rhizobiaceae</taxon>
        <taxon>Rhizobium/Agrobacterium group</taxon>
        <taxon>Agrobacterium</taxon>
    </lineage>
</organism>
<proteinExistence type="inferred from homology"/>
<dbReference type="InterPro" id="IPR018188">
    <property type="entry name" value="RNase_T2_His_AS_1"/>
</dbReference>
<sequence>MKRYAGFIALGLLSLGALWFARENPAPTEPAGNRQTQSQSQTAGNSRLDAPGRDVSRQETGKNPAPRGNGFDFYVLSLSWSPAFCASSEGSGNRQQCGSDRRYGFVVHGLWPQNENGYPEFCQSGEPDRVPDGIGRTMFDIMPSMGLIGHQWRKHGSCSGLSQRDYFSATRAAFEAVRLPGKIASGAEAATLSADAIEAAFTDANPGLSKRGISISCDGRRLEEVRICLNRDMTFRDCPELDRKGCRANATEIIPIR</sequence>
<evidence type="ECO:0000313" key="6">
    <source>
        <dbReference type="Proteomes" id="UP000191987"/>
    </source>
</evidence>
<dbReference type="RefSeq" id="WP_080817263.1">
    <property type="nucleotide sequence ID" value="NZ_LT009748.1"/>
</dbReference>
<protein>
    <submittedName>
        <fullName evidence="5">Ribonuclease</fullName>
        <ecNumber evidence="5">3.1.27.1</ecNumber>
    </submittedName>
</protein>
<comment type="similarity">
    <text evidence="1 2">Belongs to the RNase T2 family.</text>
</comment>
<dbReference type="AlphaFoldDB" id="A0A1S7PPG8"/>
<feature type="compositionally biased region" description="Polar residues" evidence="3">
    <location>
        <begin position="33"/>
        <end position="45"/>
    </location>
</feature>
<dbReference type="GO" id="GO:0003723">
    <property type="term" value="F:RNA binding"/>
    <property type="evidence" value="ECO:0007669"/>
    <property type="project" value="InterPro"/>
</dbReference>
<dbReference type="InterPro" id="IPR036430">
    <property type="entry name" value="RNase_T2-like_sf"/>
</dbReference>
<evidence type="ECO:0000313" key="5">
    <source>
        <dbReference type="EMBL" id="CUX24431.1"/>
    </source>
</evidence>
<dbReference type="EMBL" id="FBWG01000008">
    <property type="protein sequence ID" value="CUX24431.1"/>
    <property type="molecule type" value="Genomic_DNA"/>
</dbReference>
<feature type="compositionally biased region" description="Basic and acidic residues" evidence="3">
    <location>
        <begin position="50"/>
        <end position="60"/>
    </location>
</feature>
<dbReference type="SUPFAM" id="SSF55895">
    <property type="entry name" value="Ribonuclease Rh-like"/>
    <property type="match status" value="1"/>
</dbReference>
<dbReference type="GO" id="GO:0033897">
    <property type="term" value="F:ribonuclease T2 activity"/>
    <property type="evidence" value="ECO:0007669"/>
    <property type="project" value="InterPro"/>
</dbReference>
<feature type="signal peptide" evidence="4">
    <location>
        <begin position="1"/>
        <end position="21"/>
    </location>
</feature>
<dbReference type="EC" id="3.1.27.1" evidence="5"/>
<keyword evidence="5" id="KW-0378">Hydrolase</keyword>
<dbReference type="InterPro" id="IPR001568">
    <property type="entry name" value="RNase_T2-like"/>
</dbReference>
<keyword evidence="4" id="KW-0732">Signal</keyword>
<evidence type="ECO:0000256" key="1">
    <source>
        <dbReference type="ARBA" id="ARBA00007469"/>
    </source>
</evidence>
<dbReference type="PANTHER" id="PTHR11240:SF22">
    <property type="entry name" value="RIBONUCLEASE T2"/>
    <property type="match status" value="1"/>
</dbReference>
<name>A0A1S7PPG8_9HYPH</name>
<feature type="chain" id="PRO_5012887741" evidence="4">
    <location>
        <begin position="22"/>
        <end position="257"/>
    </location>
</feature>
<dbReference type="CDD" id="cd01062">
    <property type="entry name" value="RNase_T2_prok"/>
    <property type="match status" value="1"/>
</dbReference>
<accession>A0A1S7PPG8</accession>
<dbReference type="Gene3D" id="3.90.730.10">
    <property type="entry name" value="Ribonuclease T2-like"/>
    <property type="match status" value="1"/>
</dbReference>
<evidence type="ECO:0000256" key="2">
    <source>
        <dbReference type="RuleBase" id="RU004328"/>
    </source>
</evidence>
<dbReference type="PROSITE" id="PS00530">
    <property type="entry name" value="RNASE_T2_1"/>
    <property type="match status" value="1"/>
</dbReference>
<evidence type="ECO:0000256" key="3">
    <source>
        <dbReference type="SAM" id="MobiDB-lite"/>
    </source>
</evidence>
<evidence type="ECO:0000256" key="4">
    <source>
        <dbReference type="SAM" id="SignalP"/>
    </source>
</evidence>
<feature type="region of interest" description="Disordered" evidence="3">
    <location>
        <begin position="26"/>
        <end position="68"/>
    </location>
</feature>
<dbReference type="GO" id="GO:0016787">
    <property type="term" value="F:hydrolase activity"/>
    <property type="evidence" value="ECO:0007669"/>
    <property type="project" value="UniProtKB-KW"/>
</dbReference>
<dbReference type="Pfam" id="PF00445">
    <property type="entry name" value="Ribonuclease_T2"/>
    <property type="match status" value="1"/>
</dbReference>
<gene>
    <name evidence="5" type="primary">rns</name>
    <name evidence="5" type="ORF">AGR7C_Cc160270</name>
</gene>
<reference evidence="5 6" key="1">
    <citation type="submission" date="2016-01" db="EMBL/GenBank/DDBJ databases">
        <authorList>
            <person name="Oliw E.H."/>
        </authorList>
    </citation>
    <scope>NUCLEOTIDE SEQUENCE [LARGE SCALE GENOMIC DNA]</scope>
    <source>
        <strain evidence="5 6">Zutra 3-1</strain>
    </source>
</reference>
<dbReference type="PANTHER" id="PTHR11240">
    <property type="entry name" value="RIBONUCLEASE T2"/>
    <property type="match status" value="1"/>
</dbReference>
<dbReference type="InterPro" id="IPR039378">
    <property type="entry name" value="RNase_T2_prok"/>
</dbReference>